<dbReference type="Proteomes" id="UP000824205">
    <property type="component" value="Unassembled WGS sequence"/>
</dbReference>
<dbReference type="GO" id="GO:0030435">
    <property type="term" value="P:sporulation resulting in formation of a cellular spore"/>
    <property type="evidence" value="ECO:0007669"/>
    <property type="project" value="UniProtKB-KW"/>
</dbReference>
<keyword evidence="5" id="KW-0378">Hydrolase</keyword>
<evidence type="ECO:0000256" key="5">
    <source>
        <dbReference type="ARBA" id="ARBA00022801"/>
    </source>
</evidence>
<evidence type="ECO:0000256" key="2">
    <source>
        <dbReference type="ARBA" id="ARBA00018364"/>
    </source>
</evidence>
<evidence type="ECO:0000313" key="12">
    <source>
        <dbReference type="Proteomes" id="UP000824205"/>
    </source>
</evidence>
<evidence type="ECO:0000259" key="9">
    <source>
        <dbReference type="Pfam" id="PF01471"/>
    </source>
</evidence>
<proteinExistence type="inferred from homology"/>
<evidence type="ECO:0000256" key="8">
    <source>
        <dbReference type="NCBIfam" id="TIGR02869"/>
    </source>
</evidence>
<evidence type="ECO:0000256" key="6">
    <source>
        <dbReference type="ARBA" id="ARBA00022969"/>
    </source>
</evidence>
<dbReference type="InterPro" id="IPR014224">
    <property type="entry name" value="Spore_cortex_SleB"/>
</dbReference>
<dbReference type="InterPro" id="IPR011105">
    <property type="entry name" value="Cell_wall_hydrolase_SleB"/>
</dbReference>
<dbReference type="InterPro" id="IPR002477">
    <property type="entry name" value="Peptidoglycan-bd-like"/>
</dbReference>
<dbReference type="GO" id="GO:0071555">
    <property type="term" value="P:cell wall organization"/>
    <property type="evidence" value="ECO:0007669"/>
    <property type="project" value="UniProtKB-KW"/>
</dbReference>
<keyword evidence="7" id="KW-0961">Cell wall biogenesis/degradation</keyword>
<reference evidence="11" key="2">
    <citation type="submission" date="2021-04" db="EMBL/GenBank/DDBJ databases">
        <authorList>
            <person name="Gilroy R."/>
        </authorList>
    </citation>
    <scope>NUCLEOTIDE SEQUENCE</scope>
    <source>
        <strain evidence="11">421</strain>
    </source>
</reference>
<dbReference type="NCBIfam" id="TIGR02869">
    <property type="entry name" value="spore_SleB"/>
    <property type="match status" value="1"/>
</dbReference>
<evidence type="ECO:0000256" key="4">
    <source>
        <dbReference type="ARBA" id="ARBA00022729"/>
    </source>
</evidence>
<dbReference type="GO" id="GO:0016787">
    <property type="term" value="F:hydrolase activity"/>
    <property type="evidence" value="ECO:0007669"/>
    <property type="project" value="UniProtKB-KW"/>
</dbReference>
<evidence type="ECO:0000256" key="1">
    <source>
        <dbReference type="ARBA" id="ARBA00007010"/>
    </source>
</evidence>
<reference evidence="11" key="1">
    <citation type="journal article" date="2021" name="PeerJ">
        <title>Extensive microbial diversity within the chicken gut microbiome revealed by metagenomics and culture.</title>
        <authorList>
            <person name="Gilroy R."/>
            <person name="Ravi A."/>
            <person name="Getino M."/>
            <person name="Pursley I."/>
            <person name="Horton D.L."/>
            <person name="Alikhan N.F."/>
            <person name="Baker D."/>
            <person name="Gharbi K."/>
            <person name="Hall N."/>
            <person name="Watson M."/>
            <person name="Adriaenssens E.M."/>
            <person name="Foster-Nyarko E."/>
            <person name="Jarju S."/>
            <person name="Secka A."/>
            <person name="Antonio M."/>
            <person name="Oren A."/>
            <person name="Chaudhuri R.R."/>
            <person name="La Ragione R."/>
            <person name="Hildebrand F."/>
            <person name="Pallen M.J."/>
        </authorList>
    </citation>
    <scope>NUCLEOTIDE SEQUENCE</scope>
    <source>
        <strain evidence="11">421</strain>
    </source>
</reference>
<evidence type="ECO:0000313" key="11">
    <source>
        <dbReference type="EMBL" id="HIW85102.1"/>
    </source>
</evidence>
<name>A0A9D1REB3_9FIRM</name>
<evidence type="ECO:0000256" key="7">
    <source>
        <dbReference type="ARBA" id="ARBA00023316"/>
    </source>
</evidence>
<feature type="domain" description="Peptidoglycan binding-like" evidence="9">
    <location>
        <begin position="51"/>
        <end position="104"/>
    </location>
</feature>
<dbReference type="Pfam" id="PF07486">
    <property type="entry name" value="Hydrolase_2"/>
    <property type="match status" value="1"/>
</dbReference>
<comment type="similarity">
    <text evidence="1">Belongs to the SleB family.</text>
</comment>
<gene>
    <name evidence="11" type="primary">sleB</name>
    <name evidence="11" type="ORF">IAA48_01255</name>
</gene>
<dbReference type="AlphaFoldDB" id="A0A9D1REB3"/>
<dbReference type="InterPro" id="IPR036365">
    <property type="entry name" value="PGBD-like_sf"/>
</dbReference>
<dbReference type="GO" id="GO:0009847">
    <property type="term" value="P:spore germination"/>
    <property type="evidence" value="ECO:0007669"/>
    <property type="project" value="UniProtKB-UniRule"/>
</dbReference>
<feature type="domain" description="Cell wall hydrolase SleB" evidence="10">
    <location>
        <begin position="138"/>
        <end position="236"/>
    </location>
</feature>
<protein>
    <recommendedName>
        <fullName evidence="2 8">Spore cortex-lytic enzyme</fullName>
    </recommendedName>
</protein>
<dbReference type="EMBL" id="DXGE01000006">
    <property type="protein sequence ID" value="HIW85102.1"/>
    <property type="molecule type" value="Genomic_DNA"/>
</dbReference>
<dbReference type="Gene3D" id="1.10.101.10">
    <property type="entry name" value="PGBD-like superfamily/PGBD"/>
    <property type="match status" value="1"/>
</dbReference>
<evidence type="ECO:0000259" key="10">
    <source>
        <dbReference type="Pfam" id="PF07486"/>
    </source>
</evidence>
<keyword evidence="6" id="KW-0749">Sporulation</keyword>
<accession>A0A9D1REB3</accession>
<keyword evidence="3" id="KW-0309">Germination</keyword>
<sequence length="237" mass="25161">MTVYKAFRNFYIFLISLAVALGAVGGGVLAYQLCYPSSGDAAYVLSKYGSTGNEVRQLQQKLKDLGFYTGSVDGVFGSATQSAVRSFQRSVGITADGIAGPTTLLYLGLDTGTSTPSTQYSSADVQLLAKVISAEARGESYEGQVAVGAVVLNRVAHPSFPDSISGVVYQAGAFSCVYDSNWNEPVAESSKRAAIDAINGWDPTGGAVFYFNPDKTNDQFMHSRPVITIIGNHRFCS</sequence>
<organism evidence="11 12">
    <name type="scientific">Candidatus Eubacterium faecipullorum</name>
    <dbReference type="NCBI Taxonomy" id="2838571"/>
    <lineage>
        <taxon>Bacteria</taxon>
        <taxon>Bacillati</taxon>
        <taxon>Bacillota</taxon>
        <taxon>Clostridia</taxon>
        <taxon>Eubacteriales</taxon>
        <taxon>Eubacteriaceae</taxon>
        <taxon>Eubacterium</taxon>
    </lineage>
</organism>
<comment type="caution">
    <text evidence="11">The sequence shown here is derived from an EMBL/GenBank/DDBJ whole genome shotgun (WGS) entry which is preliminary data.</text>
</comment>
<dbReference type="Gene3D" id="1.10.10.2520">
    <property type="entry name" value="Cell wall hydrolase SleB, domain 1"/>
    <property type="match status" value="1"/>
</dbReference>
<dbReference type="InterPro" id="IPR036366">
    <property type="entry name" value="PGBDSf"/>
</dbReference>
<evidence type="ECO:0000256" key="3">
    <source>
        <dbReference type="ARBA" id="ARBA00022544"/>
    </source>
</evidence>
<dbReference type="SUPFAM" id="SSF47090">
    <property type="entry name" value="PGBD-like"/>
    <property type="match status" value="1"/>
</dbReference>
<dbReference type="Gene3D" id="6.20.240.60">
    <property type="match status" value="1"/>
</dbReference>
<keyword evidence="4" id="KW-0732">Signal</keyword>
<dbReference type="Pfam" id="PF01471">
    <property type="entry name" value="PG_binding_1"/>
    <property type="match status" value="1"/>
</dbReference>
<dbReference type="InterPro" id="IPR042047">
    <property type="entry name" value="SleB_dom1"/>
</dbReference>